<evidence type="ECO:0000256" key="1">
    <source>
        <dbReference type="SAM" id="Phobius"/>
    </source>
</evidence>
<keyword evidence="5" id="KW-1185">Reference proteome</keyword>
<dbReference type="InterPro" id="IPR035996">
    <property type="entry name" value="4pyrrol_Methylase_sf"/>
</dbReference>
<feature type="domain" description="Tetrapyrrole methylase" evidence="2">
    <location>
        <begin position="3"/>
        <end position="206"/>
    </location>
</feature>
<dbReference type="InterPro" id="IPR035013">
    <property type="entry name" value="YabN_N"/>
</dbReference>
<dbReference type="InterPro" id="IPR024180">
    <property type="entry name" value="Tetrapyrrole_Mease/MazG_pred"/>
</dbReference>
<dbReference type="PIRSF" id="PIRSF002845">
    <property type="entry name" value="Ttrprl_mtas_MazG"/>
    <property type="match status" value="1"/>
</dbReference>
<dbReference type="PATRIC" id="fig|861450.3.peg.695"/>
<dbReference type="FunFam" id="1.10.287.1080:FF:000001">
    <property type="entry name" value="Nucleoside triphosphate pyrophosphohydrolase"/>
    <property type="match status" value="1"/>
</dbReference>
<dbReference type="GO" id="GO:0046047">
    <property type="term" value="P:TTP catabolic process"/>
    <property type="evidence" value="ECO:0007669"/>
    <property type="project" value="TreeGrafter"/>
</dbReference>
<dbReference type="RefSeq" id="WP_006789716.1">
    <property type="nucleotide sequence ID" value="NZ_JH417574.1"/>
</dbReference>
<organism evidence="4 5">
    <name type="scientific">Anaeroglobus geminatus F0357</name>
    <dbReference type="NCBI Taxonomy" id="861450"/>
    <lineage>
        <taxon>Bacteria</taxon>
        <taxon>Bacillati</taxon>
        <taxon>Bacillota</taxon>
        <taxon>Negativicutes</taxon>
        <taxon>Veillonellales</taxon>
        <taxon>Veillonellaceae</taxon>
        <taxon>Anaeroglobus</taxon>
    </lineage>
</organism>
<name>G9YGG2_9FIRM</name>
<dbReference type="GO" id="GO:0046076">
    <property type="term" value="P:dTTP catabolic process"/>
    <property type="evidence" value="ECO:0007669"/>
    <property type="project" value="TreeGrafter"/>
</dbReference>
<dbReference type="InterPro" id="IPR048011">
    <property type="entry name" value="NTP-PPase_MazG-like_C"/>
</dbReference>
<evidence type="ECO:0000313" key="4">
    <source>
        <dbReference type="EMBL" id="EHM42184.1"/>
    </source>
</evidence>
<proteinExistence type="predicted"/>
<dbReference type="GO" id="GO:0047429">
    <property type="term" value="F:nucleoside triphosphate diphosphatase activity"/>
    <property type="evidence" value="ECO:0007669"/>
    <property type="project" value="InterPro"/>
</dbReference>
<dbReference type="GO" id="GO:0046052">
    <property type="term" value="P:UTP catabolic process"/>
    <property type="evidence" value="ECO:0007669"/>
    <property type="project" value="TreeGrafter"/>
</dbReference>
<dbReference type="InterPro" id="IPR011551">
    <property type="entry name" value="NTP_PyrPHydrolase_MazG"/>
</dbReference>
<dbReference type="EMBL" id="AGCJ01000023">
    <property type="protein sequence ID" value="EHM42184.1"/>
    <property type="molecule type" value="Genomic_DNA"/>
</dbReference>
<gene>
    <name evidence="4" type="ORF">HMPREF0080_00726</name>
</gene>
<dbReference type="PANTHER" id="PTHR30522">
    <property type="entry name" value="NUCLEOSIDE TRIPHOSPHATE PYROPHOSPHOHYDROLASE"/>
    <property type="match status" value="1"/>
</dbReference>
<dbReference type="NCBIfam" id="NF007113">
    <property type="entry name" value="PRK09562.1"/>
    <property type="match status" value="1"/>
</dbReference>
<dbReference type="STRING" id="861450.HMPREF0080_00726"/>
<dbReference type="Gene3D" id="3.40.1010.10">
    <property type="entry name" value="Cobalt-precorrin-4 Transmethylase, Domain 1"/>
    <property type="match status" value="1"/>
</dbReference>
<dbReference type="Proteomes" id="UP000005481">
    <property type="component" value="Unassembled WGS sequence"/>
</dbReference>
<keyword evidence="1" id="KW-0472">Membrane</keyword>
<evidence type="ECO:0000313" key="5">
    <source>
        <dbReference type="Proteomes" id="UP000005481"/>
    </source>
</evidence>
<evidence type="ECO:0000259" key="3">
    <source>
        <dbReference type="Pfam" id="PF03819"/>
    </source>
</evidence>
<dbReference type="InterPro" id="IPR004518">
    <property type="entry name" value="MazG-like_dom"/>
</dbReference>
<dbReference type="GO" id="GO:0008168">
    <property type="term" value="F:methyltransferase activity"/>
    <property type="evidence" value="ECO:0007669"/>
    <property type="project" value="InterPro"/>
</dbReference>
<comment type="caution">
    <text evidence="4">The sequence shown here is derived from an EMBL/GenBank/DDBJ whole genome shotgun (WGS) entry which is preliminary data.</text>
</comment>
<dbReference type="Pfam" id="PF03819">
    <property type="entry name" value="MazG"/>
    <property type="match status" value="2"/>
</dbReference>
<dbReference type="InterPro" id="IPR048015">
    <property type="entry name" value="NTP-PPase_MazG-like_N"/>
</dbReference>
<dbReference type="HOGENOM" id="CLU_038356_1_0_9"/>
<feature type="transmembrane region" description="Helical" evidence="1">
    <location>
        <begin position="6"/>
        <end position="25"/>
    </location>
</feature>
<protein>
    <submittedName>
        <fullName evidence="4">MazG family protein</fullName>
    </submittedName>
</protein>
<feature type="domain" description="NTP pyrophosphohydrolase MazG-like" evidence="3">
    <location>
        <begin position="258"/>
        <end position="331"/>
    </location>
</feature>
<dbReference type="GO" id="GO:0006950">
    <property type="term" value="P:response to stress"/>
    <property type="evidence" value="ECO:0007669"/>
    <property type="project" value="UniProtKB-ARBA"/>
</dbReference>
<dbReference type="CDD" id="cd11723">
    <property type="entry name" value="YabN_N_like"/>
    <property type="match status" value="1"/>
</dbReference>
<feature type="domain" description="NTP pyrophosphohydrolase MazG-like" evidence="3">
    <location>
        <begin position="397"/>
        <end position="458"/>
    </location>
</feature>
<dbReference type="OrthoDB" id="9808939at2"/>
<keyword evidence="1" id="KW-0812">Transmembrane</keyword>
<dbReference type="NCBIfam" id="TIGR00444">
    <property type="entry name" value="mazG"/>
    <property type="match status" value="1"/>
</dbReference>
<dbReference type="SUPFAM" id="SSF101386">
    <property type="entry name" value="all-alpha NTP pyrophosphatases"/>
    <property type="match status" value="2"/>
</dbReference>
<dbReference type="FunFam" id="1.10.287.1080:FF:000003">
    <property type="entry name" value="Nucleoside triphosphate pyrophosphohydrolase"/>
    <property type="match status" value="1"/>
</dbReference>
<dbReference type="eggNOG" id="COG3956">
    <property type="taxonomic scope" value="Bacteria"/>
</dbReference>
<dbReference type="Gene3D" id="1.10.287.1080">
    <property type="entry name" value="MazG-like"/>
    <property type="match status" value="2"/>
</dbReference>
<dbReference type="CDD" id="cd11528">
    <property type="entry name" value="NTP-PPase_MazG_Nterm"/>
    <property type="match status" value="1"/>
</dbReference>
<dbReference type="CDD" id="cd11529">
    <property type="entry name" value="NTP-PPase_MazG_Cterm"/>
    <property type="match status" value="1"/>
</dbReference>
<sequence>MGKLQIVGLGPGAAGLITMAAIVIMKRTPCLLLRTAVHPAAAYLDEKGIAYEALDRFYGNGAPFEDVHTQITDYVMSKVAGGDVVYAVPGSPAVAEDTVRILEKRCAAAGVSLEILPGMSFLEALYTETGIDPINGLLVLDGFELSEPGLLPPVPVVITQVCNRQTASNIKLLLADRYGDEYEIFVAHHISLEDERIKRIKLYELDRLDYMDHLTSLVLPPPDFSAKRNEAMPFDMTPLIKVTDTLRGEHGCPWDKAQTHKTLRRFLVEEVYEALDAIDDNDMEGICEEFGDILYQVAIHAKIAEEKGFFNAQDVVDHVTDKMIRRHPHVFSEKSLENTDTSMINWDRLKQKEGRQQHKHLLDGVAKGLPSLLQSYKLQDKAGKAGFEWPSADGVWRKLAEELDEFKEAVKEGNSDHMEEEAGDILFVLSNLFRYYKIEPECALHRANTKFRRRFAHVEDRVANSGRQWSNFSLDDLDAFWNEAKQEEHSSDRT</sequence>
<dbReference type="GO" id="GO:0046061">
    <property type="term" value="P:dATP catabolic process"/>
    <property type="evidence" value="ECO:0007669"/>
    <property type="project" value="TreeGrafter"/>
</dbReference>
<dbReference type="Pfam" id="PF00590">
    <property type="entry name" value="TP_methylase"/>
    <property type="match status" value="1"/>
</dbReference>
<accession>G9YGG2</accession>
<dbReference type="GO" id="GO:0046081">
    <property type="term" value="P:dUTP catabolic process"/>
    <property type="evidence" value="ECO:0007669"/>
    <property type="project" value="TreeGrafter"/>
</dbReference>
<dbReference type="SUPFAM" id="SSF53790">
    <property type="entry name" value="Tetrapyrrole methylase"/>
    <property type="match status" value="1"/>
</dbReference>
<dbReference type="GO" id="GO:0006203">
    <property type="term" value="P:dGTP catabolic process"/>
    <property type="evidence" value="ECO:0007669"/>
    <property type="project" value="TreeGrafter"/>
</dbReference>
<evidence type="ECO:0000259" key="2">
    <source>
        <dbReference type="Pfam" id="PF00590"/>
    </source>
</evidence>
<dbReference type="PANTHER" id="PTHR30522:SF0">
    <property type="entry name" value="NUCLEOSIDE TRIPHOSPHATE PYROPHOSPHOHYDROLASE"/>
    <property type="match status" value="1"/>
</dbReference>
<reference evidence="4 5" key="1">
    <citation type="submission" date="2011-08" db="EMBL/GenBank/DDBJ databases">
        <authorList>
            <person name="Weinstock G."/>
            <person name="Sodergren E."/>
            <person name="Clifton S."/>
            <person name="Fulton L."/>
            <person name="Fulton B."/>
            <person name="Courtney L."/>
            <person name="Fronick C."/>
            <person name="Harrison M."/>
            <person name="Strong C."/>
            <person name="Farmer C."/>
            <person name="Delahaunty K."/>
            <person name="Markovic C."/>
            <person name="Hall O."/>
            <person name="Minx P."/>
            <person name="Tomlinson C."/>
            <person name="Mitreva M."/>
            <person name="Hou S."/>
            <person name="Chen J."/>
            <person name="Wollam A."/>
            <person name="Pepin K.H."/>
            <person name="Johnson M."/>
            <person name="Bhonagiri V."/>
            <person name="Zhang X."/>
            <person name="Suruliraj S."/>
            <person name="Warren W."/>
            <person name="Chinwalla A."/>
            <person name="Mardis E.R."/>
            <person name="Wilson R.K."/>
        </authorList>
    </citation>
    <scope>NUCLEOTIDE SEQUENCE [LARGE SCALE GENOMIC DNA]</scope>
    <source>
        <strain evidence="4 5">F0357</strain>
    </source>
</reference>
<keyword evidence="1" id="KW-1133">Transmembrane helix</keyword>
<dbReference type="InterPro" id="IPR014777">
    <property type="entry name" value="4pyrrole_Mease_sub1"/>
</dbReference>
<dbReference type="AlphaFoldDB" id="G9YGG2"/>
<dbReference type="InterPro" id="IPR000878">
    <property type="entry name" value="4pyrrol_Mease"/>
</dbReference>